<keyword evidence="11 15" id="KW-0456">Lyase</keyword>
<evidence type="ECO:0000256" key="2">
    <source>
        <dbReference type="ARBA" id="ARBA00009409"/>
    </source>
</evidence>
<dbReference type="GO" id="GO:0008270">
    <property type="term" value="F:zinc ion binding"/>
    <property type="evidence" value="ECO:0007669"/>
    <property type="project" value="UniProtKB-UniRule"/>
</dbReference>
<evidence type="ECO:0000256" key="12">
    <source>
        <dbReference type="ARBA" id="ARBA00023268"/>
    </source>
</evidence>
<accession>A0A290MXF5</accession>
<dbReference type="GO" id="GO:0003684">
    <property type="term" value="F:damaged DNA binding"/>
    <property type="evidence" value="ECO:0007669"/>
    <property type="project" value="InterPro"/>
</dbReference>
<dbReference type="InterPro" id="IPR015886">
    <property type="entry name" value="H2TH_FPG"/>
</dbReference>
<dbReference type="EMBL" id="CP023315">
    <property type="protein sequence ID" value="ATC33658.1"/>
    <property type="molecule type" value="Genomic_DNA"/>
</dbReference>
<feature type="domain" description="Formamidopyrimidine-DNA glycosylase catalytic" evidence="17">
    <location>
        <begin position="2"/>
        <end position="126"/>
    </location>
</feature>
<evidence type="ECO:0000313" key="19">
    <source>
        <dbReference type="Proteomes" id="UP000217311"/>
    </source>
</evidence>
<dbReference type="InterPro" id="IPR020629">
    <property type="entry name" value="FPG_Glyclase"/>
</dbReference>
<proteinExistence type="inferred from homology"/>
<dbReference type="CDD" id="cd20335">
    <property type="entry name" value="BRcat_RBR"/>
    <property type="match status" value="1"/>
</dbReference>
<dbReference type="Pfam" id="PF06827">
    <property type="entry name" value="zf-FPG_IleRS"/>
    <property type="match status" value="1"/>
</dbReference>
<keyword evidence="13 15" id="KW-0326">Glycosidase</keyword>
<dbReference type="RefSeq" id="WP_096053024.1">
    <property type="nucleotide sequence ID" value="NZ_CP023315.3"/>
</dbReference>
<evidence type="ECO:0000256" key="10">
    <source>
        <dbReference type="ARBA" id="ARBA00023204"/>
    </source>
</evidence>
<dbReference type="PANTHER" id="PTHR22993:SF9">
    <property type="entry name" value="FORMAMIDOPYRIMIDINE-DNA GLYCOSYLASE"/>
    <property type="match status" value="1"/>
</dbReference>
<dbReference type="Gene3D" id="3.20.190.10">
    <property type="entry name" value="MutM-like, N-terminal"/>
    <property type="match status" value="1"/>
</dbReference>
<dbReference type="PROSITE" id="PS01242">
    <property type="entry name" value="ZF_FPG_1"/>
    <property type="match status" value="1"/>
</dbReference>
<protein>
    <recommendedName>
        <fullName evidence="15">Formamidopyrimidine-DNA glycosylase</fullName>
        <shortName evidence="15">Fapy-DNA glycosylase</shortName>
        <ecNumber evidence="15">3.2.2.23</ecNumber>
    </recommendedName>
    <alternativeName>
        <fullName evidence="15">DNA-(apurinic or apyrimidinic site) lyase MutM</fullName>
        <shortName evidence="15">AP lyase MutM</shortName>
        <ecNumber evidence="15">4.2.99.18</ecNumber>
    </alternativeName>
</protein>
<dbReference type="SMART" id="SM00898">
    <property type="entry name" value="Fapy_DNA_glyco"/>
    <property type="match status" value="1"/>
</dbReference>
<evidence type="ECO:0000256" key="3">
    <source>
        <dbReference type="ARBA" id="ARBA00011245"/>
    </source>
</evidence>
<feature type="active site" description="Schiff-base intermediate with DNA" evidence="15">
    <location>
        <position position="2"/>
    </location>
</feature>
<reference evidence="19" key="1">
    <citation type="submission" date="2017-09" db="EMBL/GenBank/DDBJ databases">
        <title>Genome evolution observed in wild isolates of Caulobacter crescentus.</title>
        <authorList>
            <person name="Ely B."/>
            <person name="Wilson K."/>
            <person name="Scott D."/>
        </authorList>
    </citation>
    <scope>NUCLEOTIDE SEQUENCE [LARGE SCALE GENOMIC DNA]</scope>
    <source>
        <strain evidence="19">CB13b1a</strain>
    </source>
</reference>
<evidence type="ECO:0000256" key="8">
    <source>
        <dbReference type="ARBA" id="ARBA00022833"/>
    </source>
</evidence>
<evidence type="ECO:0000256" key="15">
    <source>
        <dbReference type="HAMAP-Rule" id="MF_00103"/>
    </source>
</evidence>
<dbReference type="Gene3D" id="1.10.8.50">
    <property type="match status" value="1"/>
</dbReference>
<feature type="binding site" evidence="15">
    <location>
        <position position="123"/>
    </location>
    <ligand>
        <name>DNA</name>
        <dbReference type="ChEBI" id="CHEBI:16991"/>
    </ligand>
</feature>
<evidence type="ECO:0000256" key="9">
    <source>
        <dbReference type="ARBA" id="ARBA00023125"/>
    </source>
</evidence>
<evidence type="ECO:0000256" key="7">
    <source>
        <dbReference type="ARBA" id="ARBA00022801"/>
    </source>
</evidence>
<comment type="catalytic activity">
    <reaction evidence="14 15">
        <text>2'-deoxyribonucleotide-(2'-deoxyribose 5'-phosphate)-2'-deoxyribonucleotide-DNA = a 3'-end 2'-deoxyribonucleotide-(2,3-dehydro-2,3-deoxyribose 5'-phosphate)-DNA + a 5'-end 5'-phospho-2'-deoxyribonucleoside-DNA + H(+)</text>
        <dbReference type="Rhea" id="RHEA:66592"/>
        <dbReference type="Rhea" id="RHEA-COMP:13180"/>
        <dbReference type="Rhea" id="RHEA-COMP:16897"/>
        <dbReference type="Rhea" id="RHEA-COMP:17067"/>
        <dbReference type="ChEBI" id="CHEBI:15378"/>
        <dbReference type="ChEBI" id="CHEBI:136412"/>
        <dbReference type="ChEBI" id="CHEBI:157695"/>
        <dbReference type="ChEBI" id="CHEBI:167181"/>
        <dbReference type="EC" id="4.2.99.18"/>
    </reaction>
</comment>
<dbReference type="SUPFAM" id="SSF57716">
    <property type="entry name" value="Glucocorticoid receptor-like (DNA-binding domain)"/>
    <property type="match status" value="1"/>
</dbReference>
<dbReference type="CDD" id="cd08966">
    <property type="entry name" value="EcFpg-like_N"/>
    <property type="match status" value="1"/>
</dbReference>
<evidence type="ECO:0000256" key="4">
    <source>
        <dbReference type="ARBA" id="ARBA00022723"/>
    </source>
</evidence>
<dbReference type="PROSITE" id="PS51068">
    <property type="entry name" value="FPG_CAT"/>
    <property type="match status" value="1"/>
</dbReference>
<feature type="active site" description="Proton donor; for delta-elimination activity" evidence="15">
    <location>
        <position position="277"/>
    </location>
</feature>
<dbReference type="GO" id="GO:0034039">
    <property type="term" value="F:8-oxo-7,8-dihydroguanine DNA N-glycosylase activity"/>
    <property type="evidence" value="ECO:0007669"/>
    <property type="project" value="TreeGrafter"/>
</dbReference>
<dbReference type="InterPro" id="IPR000214">
    <property type="entry name" value="Znf_DNA_glyclase/AP_lyase"/>
</dbReference>
<evidence type="ECO:0000313" key="18">
    <source>
        <dbReference type="EMBL" id="ATC33658.1"/>
    </source>
</evidence>
<evidence type="ECO:0000256" key="13">
    <source>
        <dbReference type="ARBA" id="ARBA00023295"/>
    </source>
</evidence>
<keyword evidence="8 15" id="KW-0862">Zinc</keyword>
<dbReference type="InterPro" id="IPR012319">
    <property type="entry name" value="FPG_cat"/>
</dbReference>
<dbReference type="FunFam" id="1.10.8.50:FF:000003">
    <property type="entry name" value="Formamidopyrimidine-DNA glycosylase"/>
    <property type="match status" value="1"/>
</dbReference>
<evidence type="ECO:0000256" key="5">
    <source>
        <dbReference type="ARBA" id="ARBA00022763"/>
    </source>
</evidence>
<dbReference type="AlphaFoldDB" id="A0A290MXF5"/>
<dbReference type="EC" id="4.2.99.18" evidence="15"/>
<gene>
    <name evidence="15" type="primary">mutM</name>
    <name evidence="15" type="synonym">fpg</name>
    <name evidence="18" type="ORF">CA606_15680</name>
</gene>
<dbReference type="NCBIfam" id="NF002211">
    <property type="entry name" value="PRK01103.1"/>
    <property type="match status" value="1"/>
</dbReference>
<evidence type="ECO:0000256" key="14">
    <source>
        <dbReference type="ARBA" id="ARBA00044632"/>
    </source>
</evidence>
<dbReference type="SMART" id="SM01232">
    <property type="entry name" value="H2TH"/>
    <property type="match status" value="1"/>
</dbReference>
<dbReference type="SUPFAM" id="SSF81624">
    <property type="entry name" value="N-terminal domain of MutM-like DNA repair proteins"/>
    <property type="match status" value="1"/>
</dbReference>
<comment type="function">
    <text evidence="15">Involved in base excision repair of DNA damaged by oxidation or by mutagenic agents. Acts as DNA glycosylase that recognizes and removes damaged bases. Has a preference for oxidized purines, such as 7,8-dihydro-8-oxoguanine (8-oxoG). Has AP (apurinic/apyrimidinic) lyase activity and introduces nicks in the DNA strand. Cleaves the DNA backbone by beta-delta elimination to generate a single-strand break at the site of the removed base with both 3'- and 5'-phosphates.</text>
</comment>
<dbReference type="GO" id="GO:0006284">
    <property type="term" value="P:base-excision repair"/>
    <property type="evidence" value="ECO:0007669"/>
    <property type="project" value="InterPro"/>
</dbReference>
<dbReference type="InterPro" id="IPR035937">
    <property type="entry name" value="FPG_N"/>
</dbReference>
<dbReference type="SUPFAM" id="SSF46946">
    <property type="entry name" value="S13-like H2TH domain"/>
    <property type="match status" value="1"/>
</dbReference>
<evidence type="ECO:0000256" key="11">
    <source>
        <dbReference type="ARBA" id="ARBA00023239"/>
    </source>
</evidence>
<comment type="similarity">
    <text evidence="2 15">Belongs to the FPG family.</text>
</comment>
<dbReference type="InterPro" id="IPR010979">
    <property type="entry name" value="Ribosomal_uS13-like_H2TH"/>
</dbReference>
<keyword evidence="12 15" id="KW-0511">Multifunctional enzyme</keyword>
<keyword evidence="4 15" id="KW-0479">Metal-binding</keyword>
<feature type="binding site" evidence="15">
    <location>
        <position position="104"/>
    </location>
    <ligand>
        <name>DNA</name>
        <dbReference type="ChEBI" id="CHEBI:16991"/>
    </ligand>
</feature>
<comment type="subunit">
    <text evidence="3 15">Monomer.</text>
</comment>
<dbReference type="InterPro" id="IPR010663">
    <property type="entry name" value="Znf_FPG/IleRS"/>
</dbReference>
<dbReference type="Pfam" id="PF01149">
    <property type="entry name" value="Fapy_DNA_glyco"/>
    <property type="match status" value="1"/>
</dbReference>
<dbReference type="InterPro" id="IPR015887">
    <property type="entry name" value="DNA_glyclase_Znf_dom_DNA_BS"/>
</dbReference>
<evidence type="ECO:0000256" key="6">
    <source>
        <dbReference type="ARBA" id="ARBA00022771"/>
    </source>
</evidence>
<feature type="binding site" evidence="15">
    <location>
        <position position="166"/>
    </location>
    <ligand>
        <name>DNA</name>
        <dbReference type="ChEBI" id="CHEBI:16991"/>
    </ligand>
</feature>
<sequence>MPELPEVETVRRGLEPVLSGARLSSVRANRPDLRFPLPDGFVQRLTGARILRLDRRAKYILAPLDRGDTLVMHLGMTGRFEIAAPEGTVRPGDFAREITPDDKHAHVVFQTEDGATVTYFDPRRFGFMDLIPTDRVSHHAWFAAMGPEPLGEGFDARTLEKAFANRKQGPKTLLLDQRTVAGLGNIYVCEALHRSGISPFKPSGNIAKKRLTPLTAAIKDVLAEAVEVGGSTLKDFAAADGALGYFQHRFRVYDREGQPCPTPGCKGVIAREVQAGRSTFFCPVCQV</sequence>
<comment type="catalytic activity">
    <reaction evidence="1 15">
        <text>Hydrolysis of DNA containing ring-opened 7-methylguanine residues, releasing 2,6-diamino-4-hydroxy-5-(N-methyl)formamidopyrimidine.</text>
        <dbReference type="EC" id="3.2.2.23"/>
    </reaction>
</comment>
<organism evidence="18 19">
    <name type="scientific">Caulobacter vibrioides</name>
    <name type="common">Caulobacter crescentus</name>
    <dbReference type="NCBI Taxonomy" id="155892"/>
    <lineage>
        <taxon>Bacteria</taxon>
        <taxon>Pseudomonadati</taxon>
        <taxon>Pseudomonadota</taxon>
        <taxon>Alphaproteobacteria</taxon>
        <taxon>Caulobacterales</taxon>
        <taxon>Caulobacteraceae</taxon>
        <taxon>Caulobacter</taxon>
    </lineage>
</organism>
<name>A0A290MXF5_CAUVI</name>
<feature type="active site" description="Proton donor; for beta-elimination activity" evidence="15">
    <location>
        <position position="58"/>
    </location>
</feature>
<keyword evidence="10 15" id="KW-0234">DNA repair</keyword>
<dbReference type="PROSITE" id="PS51066">
    <property type="entry name" value="ZF_FPG_2"/>
    <property type="match status" value="1"/>
</dbReference>
<evidence type="ECO:0000259" key="16">
    <source>
        <dbReference type="PROSITE" id="PS51066"/>
    </source>
</evidence>
<keyword evidence="7 15" id="KW-0378">Hydrolase</keyword>
<evidence type="ECO:0000259" key="17">
    <source>
        <dbReference type="PROSITE" id="PS51068"/>
    </source>
</evidence>
<dbReference type="EC" id="3.2.2.23" evidence="15"/>
<feature type="active site" description="Proton donor" evidence="15">
    <location>
        <position position="3"/>
    </location>
</feature>
<evidence type="ECO:0000256" key="1">
    <source>
        <dbReference type="ARBA" id="ARBA00001668"/>
    </source>
</evidence>
<dbReference type="HAMAP" id="MF_00103">
    <property type="entry name" value="Fapy_DNA_glycosyl"/>
    <property type="match status" value="1"/>
</dbReference>
<dbReference type="PANTHER" id="PTHR22993">
    <property type="entry name" value="FORMAMIDOPYRIMIDINE-DNA GLYCOSYLASE"/>
    <property type="match status" value="1"/>
</dbReference>
<keyword evidence="6 15" id="KW-0863">Zinc-finger</keyword>
<keyword evidence="9 15" id="KW-0238">DNA-binding</keyword>
<dbReference type="Pfam" id="PF06831">
    <property type="entry name" value="H2TH"/>
    <property type="match status" value="1"/>
</dbReference>
<dbReference type="NCBIfam" id="TIGR00577">
    <property type="entry name" value="fpg"/>
    <property type="match status" value="1"/>
</dbReference>
<dbReference type="GO" id="GO:0140078">
    <property type="term" value="F:class I DNA-(apurinic or apyrimidinic site) endonuclease activity"/>
    <property type="evidence" value="ECO:0007669"/>
    <property type="project" value="UniProtKB-EC"/>
</dbReference>
<comment type="cofactor">
    <cofactor evidence="15">
        <name>Zn(2+)</name>
        <dbReference type="ChEBI" id="CHEBI:29105"/>
    </cofactor>
    <text evidence="15">Binds 1 zinc ion per subunit.</text>
</comment>
<keyword evidence="5 15" id="KW-0227">DNA damage</keyword>
<feature type="domain" description="FPG-type" evidence="16">
    <location>
        <begin position="251"/>
        <end position="287"/>
    </location>
</feature>
<dbReference type="Proteomes" id="UP000217311">
    <property type="component" value="Chromosome"/>
</dbReference>